<gene>
    <name evidence="2" type="ORF">VPK24_04940</name>
</gene>
<evidence type="ECO:0000313" key="3">
    <source>
        <dbReference type="Proteomes" id="UP001604335"/>
    </source>
</evidence>
<organism evidence="2 3">
    <name type="scientific">Limnothrix redekei LRLZ20PSL1</name>
    <dbReference type="NCBI Taxonomy" id="3112953"/>
    <lineage>
        <taxon>Bacteria</taxon>
        <taxon>Bacillati</taxon>
        <taxon>Cyanobacteriota</taxon>
        <taxon>Cyanophyceae</taxon>
        <taxon>Pseudanabaenales</taxon>
        <taxon>Pseudanabaenaceae</taxon>
        <taxon>Limnothrix</taxon>
    </lineage>
</organism>
<feature type="coiled-coil region" evidence="1">
    <location>
        <begin position="104"/>
        <end position="131"/>
    </location>
</feature>
<protein>
    <submittedName>
        <fullName evidence="2">Uncharacterized protein</fullName>
    </submittedName>
</protein>
<keyword evidence="3" id="KW-1185">Reference proteome</keyword>
<dbReference type="RefSeq" id="WP_393010995.1">
    <property type="nucleotide sequence ID" value="NZ_JAZAQF010000028.1"/>
</dbReference>
<name>A0ABW7C707_9CYAN</name>
<keyword evidence="1" id="KW-0175">Coiled coil</keyword>
<sequence length="151" mass="17376">MVLYLAQVQQQETDRSLALMPLAVQSVDRGWQITRERQRQTLPLPEQAQCHPQQLVLIEVDNAQLVTDCQDATDWILELIKTYLSLGVTPEELAHEANRLEQWKQSLTLQNQELSRRSLELEIRRDQLQALEAALKMSSPEEEEATEAAED</sequence>
<accession>A0ABW7C707</accession>
<comment type="caution">
    <text evidence="2">The sequence shown here is derived from an EMBL/GenBank/DDBJ whole genome shotgun (WGS) entry which is preliminary data.</text>
</comment>
<dbReference type="EMBL" id="JAZAQF010000028">
    <property type="protein sequence ID" value="MFG3816973.1"/>
    <property type="molecule type" value="Genomic_DNA"/>
</dbReference>
<proteinExistence type="predicted"/>
<evidence type="ECO:0000313" key="2">
    <source>
        <dbReference type="EMBL" id="MFG3816973.1"/>
    </source>
</evidence>
<reference evidence="3" key="1">
    <citation type="journal article" date="2024" name="Algal Res.">
        <title>Biochemical, toxicological and genomic investigation of a high-biomass producing Limnothrix strain isolated from Italian shallow drinking water reservoir.</title>
        <authorList>
            <person name="Simonazzi M."/>
            <person name="Shishido T.K."/>
            <person name="Delbaje E."/>
            <person name="Wahlsten M."/>
            <person name="Fewer D.P."/>
            <person name="Sivonen K."/>
            <person name="Pezzolesi L."/>
            <person name="Pistocchi R."/>
        </authorList>
    </citation>
    <scope>NUCLEOTIDE SEQUENCE [LARGE SCALE GENOMIC DNA]</scope>
    <source>
        <strain evidence="3">LRLZ20PSL1</strain>
    </source>
</reference>
<dbReference type="Proteomes" id="UP001604335">
    <property type="component" value="Unassembled WGS sequence"/>
</dbReference>
<evidence type="ECO:0000256" key="1">
    <source>
        <dbReference type="SAM" id="Coils"/>
    </source>
</evidence>